<dbReference type="Pfam" id="PF00271">
    <property type="entry name" value="Helicase_C"/>
    <property type="match status" value="1"/>
</dbReference>
<feature type="domain" description="RNase III" evidence="11">
    <location>
        <begin position="1014"/>
        <end position="1138"/>
    </location>
</feature>
<dbReference type="GO" id="GO:0005634">
    <property type="term" value="C:nucleus"/>
    <property type="evidence" value="ECO:0007669"/>
    <property type="project" value="TreeGrafter"/>
</dbReference>
<dbReference type="Gene3D" id="1.10.1520.10">
    <property type="entry name" value="Ribonuclease III domain"/>
    <property type="match status" value="2"/>
</dbReference>
<dbReference type="InterPro" id="IPR011545">
    <property type="entry name" value="DEAD/DEAH_box_helicase_dom"/>
</dbReference>
<evidence type="ECO:0000259" key="14">
    <source>
        <dbReference type="PROSITE" id="PS51327"/>
    </source>
</evidence>
<evidence type="ECO:0000256" key="4">
    <source>
        <dbReference type="ARBA" id="ARBA00022801"/>
    </source>
</evidence>
<keyword evidence="6" id="KW-0067">ATP-binding</keyword>
<dbReference type="RefSeq" id="XP_009229107.1">
    <property type="nucleotide sequence ID" value="XM_009230843.1"/>
</dbReference>
<dbReference type="InterPro" id="IPR005034">
    <property type="entry name" value="Dicer_dimerisation"/>
</dbReference>
<keyword evidence="2" id="KW-0677">Repeat</keyword>
<dbReference type="SMART" id="SM00535">
    <property type="entry name" value="RIBOc"/>
    <property type="match status" value="2"/>
</dbReference>
<keyword evidence="17" id="KW-1185">Reference proteome</keyword>
<evidence type="ECO:0000259" key="12">
    <source>
        <dbReference type="PROSITE" id="PS51192"/>
    </source>
</evidence>
<feature type="domain" description="Dicer dsRNA-binding fold" evidence="14">
    <location>
        <begin position="624"/>
        <end position="717"/>
    </location>
</feature>
<dbReference type="GO" id="GO:0050688">
    <property type="term" value="P:regulation of defense response to virus"/>
    <property type="evidence" value="ECO:0007669"/>
    <property type="project" value="UniProtKB-KW"/>
</dbReference>
<feature type="region of interest" description="Disordered" evidence="10">
    <location>
        <begin position="1"/>
        <end position="70"/>
    </location>
</feature>
<dbReference type="OrthoDB" id="416741at2759"/>
<dbReference type="Pfam" id="PF00636">
    <property type="entry name" value="Ribonuclease_3"/>
    <property type="match status" value="2"/>
</dbReference>
<dbReference type="GO" id="GO:0030422">
    <property type="term" value="P:siRNA processing"/>
    <property type="evidence" value="ECO:0007669"/>
    <property type="project" value="TreeGrafter"/>
</dbReference>
<dbReference type="HOGENOM" id="CLU_000907_4_6_1"/>
<dbReference type="SMART" id="SM00490">
    <property type="entry name" value="HELICc"/>
    <property type="match status" value="1"/>
</dbReference>
<dbReference type="Pfam" id="PF03368">
    <property type="entry name" value="Dicer_dimer"/>
    <property type="match status" value="1"/>
</dbReference>
<gene>
    <name evidence="16" type="primary">20353399</name>
    <name evidence="15" type="ORF">GGTG_12941</name>
</gene>
<evidence type="ECO:0000256" key="3">
    <source>
        <dbReference type="ARBA" id="ARBA00022741"/>
    </source>
</evidence>
<evidence type="ECO:0000256" key="1">
    <source>
        <dbReference type="ARBA" id="ARBA00022721"/>
    </source>
</evidence>
<dbReference type="InterPro" id="IPR036389">
    <property type="entry name" value="RNase_III_sf"/>
</dbReference>
<dbReference type="VEuPathDB" id="FungiDB:GGTG_12941"/>
<dbReference type="GeneID" id="20353399"/>
<reference evidence="16" key="5">
    <citation type="submission" date="2018-04" db="UniProtKB">
        <authorList>
            <consortium name="EnsemblFungi"/>
        </authorList>
    </citation>
    <scope>IDENTIFICATION</scope>
    <source>
        <strain evidence="16">R3-111a-1</strain>
    </source>
</reference>
<dbReference type="SMART" id="SM00487">
    <property type="entry name" value="DEXDc"/>
    <property type="match status" value="1"/>
</dbReference>
<feature type="domain" description="RNase III" evidence="11">
    <location>
        <begin position="1180"/>
        <end position="1396"/>
    </location>
</feature>
<feature type="domain" description="Helicase C-terminal" evidence="13">
    <location>
        <begin position="422"/>
        <end position="588"/>
    </location>
</feature>
<comment type="similarity">
    <text evidence="8">Belongs to the helicase family. Dicer subfamily.</text>
</comment>
<dbReference type="PANTHER" id="PTHR14950">
    <property type="entry name" value="DICER-RELATED"/>
    <property type="match status" value="1"/>
</dbReference>
<dbReference type="CDD" id="cd18802">
    <property type="entry name" value="SF2_C_dicer"/>
    <property type="match status" value="1"/>
</dbReference>
<protein>
    <submittedName>
        <fullName evidence="15">Dicer-like protein 2</fullName>
    </submittedName>
</protein>
<keyword evidence="7" id="KW-0051">Antiviral defense</keyword>
<dbReference type="PROSITE" id="PS51192">
    <property type="entry name" value="HELICASE_ATP_BIND_1"/>
    <property type="match status" value="1"/>
</dbReference>
<feature type="compositionally biased region" description="Basic and acidic residues" evidence="10">
    <location>
        <begin position="1"/>
        <end position="10"/>
    </location>
</feature>
<dbReference type="GO" id="GO:0051607">
    <property type="term" value="P:defense response to virus"/>
    <property type="evidence" value="ECO:0007669"/>
    <property type="project" value="UniProtKB-KW"/>
</dbReference>
<evidence type="ECO:0000256" key="9">
    <source>
        <dbReference type="SAM" id="Coils"/>
    </source>
</evidence>
<sequence>MAHLQDDRTSSPDSEGEADEMAVLVAGGSQQPRLGHHDVVEEHEDSASPTTGSARLHDSAGPGTPAPRTSMTPRVYQLELFQASMEQNIIVSMDTGSGKTQVAVLRIISELERTDADKRIWFLAPTVTLCNQQFEVLRSQLPSIGVKILTGDDNVDSWSNQSIWDAVLFETRVVVCTYQILFDALSHSFVTLDTISLIVFDEAHNCLGNNSGRRMMMQFYHPRKESGLPVPHILGLTASPVMRSDITSMDSLEASLDAVCRGPTVHRDELLANVNRPLMAIDAYPRPPDPMTCPTDNMRRLQDAFSQLKIAEDPYVMHLYAQGTDRSKRMLEKVFENHDTFIRRQIKAFISRSQTILEEMGSWAADSYMCQAIKRATKSRTRSSYLVGWLDAEQRYLVKILKGVRAKPPQPPYPAFETSAPKLQALLTVLASHQGNPVGIVFVKERATAAVLSSLLQEFPMINERYKVGYMVGTSRNAARKRDFYDLSPMEDGKGASALDNFRSGRINLLVATSVLEEGIDVPVCNLVVCFDRPANLKSFIQRRGRARMRSSQLHLLLEEGERLVAHDWEALEKEMKRRYEDEMRELDHLKQLEDEEAENTTMDGPLAPLRARDTAAEITIKDAKGHLDHFCRVIGSRMFVDPSPEYLINETSSEIHATVLLPVSLPLKLRRISSSRGWMSQKNACKDAALQAYKMLYDAGLLNQHLLPIREEVVAANRDVEGRPGMMLVQQQYNPWVDIVAAWDEEALRDIHWCLLRLSDEHGSTMYDVNVLLPCQFPTLSRFELYWTQASPLPWTVSLHAETTMSGVGVEGQESSIAALALSHTKTLLAMSFGHRFPIFDQCQPLRFVWPGVTLQPSLVGSVPFSYEHFAARGPSIVRDEKRSTMYICQDWLPSKPSLDLVRDHQKGLEESPQDIPYLVVRKWPRFCGLLKRNAALIGGEAVQQEQQGSDQPPKDNKRPYPRIVPASDCIVDDDSLTMTMAQFGMLIPSITNAMENYMVAEELLRTTPLGTLGFKDVALVVTALSAPSSQNVTNYERIEFLGDSILKLCASITCAANNLEYPEGYLSLVKDRIVSNSRLCRAAVKFGLDRFIITKQHTLRGWKRVLQAMEAQRDLSTKTLADVVEALIGAALIEGGMDKALRCISLFLPDEEWRSLDLGRQILYQAAPKSVKKLPVTMRPVEGLLGYTFRNKALLVEALTHSSYSVPGSETGCLERLEFLGDSILDSVVVEKLFAIGGGDGDGDNGRPPLAHTDMHLLRTAMVNGDFLAFLTMEWRTPATAQYKVRGGKRKRYGSEDYGDEHAMGENEEGEALKVEQSERPGLPLWTFMRHTSGDLTPEQQQTARRHAALAGQIRRAMQNDRRYPWDLLARLRAAKVYSDVFEAVIGAVWVDSGSLDVCSGVAERAGILPYLRRCIADGVKILHPKEELGRLAVSDKVTYLVREVDPWQELHRRPLSSLSSSSSSSMTTAEHEEDINALEQDKLFECAVLVGKRRVATVSDGVSREEAKTRAAGVAVRLWEEAGGTWEGVGVVAGG</sequence>
<dbReference type="PROSITE" id="PS00517">
    <property type="entry name" value="RNASE_3_1"/>
    <property type="match status" value="1"/>
</dbReference>
<organism evidence="15">
    <name type="scientific">Gaeumannomyces tritici (strain R3-111a-1)</name>
    <name type="common">Wheat and barley take-all root rot fungus</name>
    <name type="synonym">Gaeumannomyces graminis var. tritici</name>
    <dbReference type="NCBI Taxonomy" id="644352"/>
    <lineage>
        <taxon>Eukaryota</taxon>
        <taxon>Fungi</taxon>
        <taxon>Dikarya</taxon>
        <taxon>Ascomycota</taxon>
        <taxon>Pezizomycotina</taxon>
        <taxon>Sordariomycetes</taxon>
        <taxon>Sordariomycetidae</taxon>
        <taxon>Magnaporthales</taxon>
        <taxon>Magnaporthaceae</taxon>
        <taxon>Gaeumannomyces</taxon>
    </lineage>
</organism>
<evidence type="ECO:0000256" key="2">
    <source>
        <dbReference type="ARBA" id="ARBA00022737"/>
    </source>
</evidence>
<keyword evidence="4" id="KW-0378">Hydrolase</keyword>
<dbReference type="PROSITE" id="PS51327">
    <property type="entry name" value="DICER_DSRBF"/>
    <property type="match status" value="1"/>
</dbReference>
<evidence type="ECO:0000313" key="15">
    <source>
        <dbReference type="EMBL" id="EJT69322.1"/>
    </source>
</evidence>
<dbReference type="eggNOG" id="KOG0701">
    <property type="taxonomic scope" value="Eukaryota"/>
</dbReference>
<dbReference type="Proteomes" id="UP000006039">
    <property type="component" value="Unassembled WGS sequence"/>
</dbReference>
<evidence type="ECO:0000256" key="10">
    <source>
        <dbReference type="SAM" id="MobiDB-lite"/>
    </source>
</evidence>
<dbReference type="STRING" id="644352.J3PHG1"/>
<dbReference type="Pfam" id="PF00270">
    <property type="entry name" value="DEAD"/>
    <property type="match status" value="1"/>
</dbReference>
<feature type="domain" description="Helicase ATP-binding" evidence="12">
    <location>
        <begin position="80"/>
        <end position="258"/>
    </location>
</feature>
<keyword evidence="1" id="KW-0930">Antiviral protein</keyword>
<dbReference type="GO" id="GO:0003723">
    <property type="term" value="F:RNA binding"/>
    <property type="evidence" value="ECO:0007669"/>
    <property type="project" value="UniProtKB-UniRule"/>
</dbReference>
<dbReference type="PROSITE" id="PS50142">
    <property type="entry name" value="RNASE_3_2"/>
    <property type="match status" value="2"/>
</dbReference>
<evidence type="ECO:0000256" key="8">
    <source>
        <dbReference type="PROSITE-ProRule" id="PRU00657"/>
    </source>
</evidence>
<name>J3PHG1_GAET3</name>
<evidence type="ECO:0000256" key="6">
    <source>
        <dbReference type="ARBA" id="ARBA00022840"/>
    </source>
</evidence>
<dbReference type="SUPFAM" id="SSF69065">
    <property type="entry name" value="RNase III domain-like"/>
    <property type="match status" value="2"/>
</dbReference>
<dbReference type="SUPFAM" id="SSF52540">
    <property type="entry name" value="P-loop containing nucleoside triphosphate hydrolases"/>
    <property type="match status" value="1"/>
</dbReference>
<feature type="coiled-coil region" evidence="9">
    <location>
        <begin position="573"/>
        <end position="600"/>
    </location>
</feature>
<dbReference type="InterPro" id="IPR038248">
    <property type="entry name" value="Dicer_dimer_sf"/>
</dbReference>
<evidence type="ECO:0000259" key="13">
    <source>
        <dbReference type="PROSITE" id="PS51194"/>
    </source>
</evidence>
<accession>J3PHG1</accession>
<reference evidence="15" key="2">
    <citation type="submission" date="2010-07" db="EMBL/GenBank/DDBJ databases">
        <authorList>
            <consortium name="The Broad Institute Genome Sequencing Platform"/>
            <consortium name="Broad Institute Genome Sequencing Center for Infectious Disease"/>
            <person name="Ma L.-J."/>
            <person name="Dead R."/>
            <person name="Young S."/>
            <person name="Zeng Q."/>
            <person name="Koehrsen M."/>
            <person name="Alvarado L."/>
            <person name="Berlin A."/>
            <person name="Chapman S.B."/>
            <person name="Chen Z."/>
            <person name="Freedman E."/>
            <person name="Gellesch M."/>
            <person name="Goldberg J."/>
            <person name="Griggs A."/>
            <person name="Gujja S."/>
            <person name="Heilman E.R."/>
            <person name="Heiman D."/>
            <person name="Hepburn T."/>
            <person name="Howarth C."/>
            <person name="Jen D."/>
            <person name="Larson L."/>
            <person name="Mehta T."/>
            <person name="Neiman D."/>
            <person name="Pearson M."/>
            <person name="Roberts A."/>
            <person name="Saif S."/>
            <person name="Shea T."/>
            <person name="Shenoy N."/>
            <person name="Sisk P."/>
            <person name="Stolte C."/>
            <person name="Sykes S."/>
            <person name="Walk T."/>
            <person name="White J."/>
            <person name="Yandava C."/>
            <person name="Haas B."/>
            <person name="Nusbaum C."/>
            <person name="Birren B."/>
        </authorList>
    </citation>
    <scope>NUCLEOTIDE SEQUENCE</scope>
    <source>
        <strain evidence="15">R3-111a-1</strain>
    </source>
</reference>
<evidence type="ECO:0000256" key="7">
    <source>
        <dbReference type="ARBA" id="ARBA00023118"/>
    </source>
</evidence>
<dbReference type="InterPro" id="IPR000999">
    <property type="entry name" value="RNase_III_dom"/>
</dbReference>
<dbReference type="GO" id="GO:0004386">
    <property type="term" value="F:helicase activity"/>
    <property type="evidence" value="ECO:0007669"/>
    <property type="project" value="UniProtKB-KW"/>
</dbReference>
<feature type="region of interest" description="Disordered" evidence="10">
    <location>
        <begin position="943"/>
        <end position="963"/>
    </location>
</feature>
<evidence type="ECO:0000313" key="16">
    <source>
        <dbReference type="EnsemblFungi" id="EJT69322"/>
    </source>
</evidence>
<dbReference type="GO" id="GO:0004525">
    <property type="term" value="F:ribonuclease III activity"/>
    <property type="evidence" value="ECO:0007669"/>
    <property type="project" value="InterPro"/>
</dbReference>
<keyword evidence="9" id="KW-0175">Coiled coil</keyword>
<dbReference type="EnsemblFungi" id="EJT69322">
    <property type="protein sequence ID" value="EJT69322"/>
    <property type="gene ID" value="GGTG_12941"/>
</dbReference>
<evidence type="ECO:0000259" key="11">
    <source>
        <dbReference type="PROSITE" id="PS50142"/>
    </source>
</evidence>
<keyword evidence="8" id="KW-0694">RNA-binding</keyword>
<dbReference type="CDD" id="cd00593">
    <property type="entry name" value="RIBOc"/>
    <property type="match status" value="2"/>
</dbReference>
<reference evidence="17" key="1">
    <citation type="submission" date="2010-07" db="EMBL/GenBank/DDBJ databases">
        <title>The genome sequence of Gaeumannomyces graminis var. tritici strain R3-111a-1.</title>
        <authorList>
            <consortium name="The Broad Institute Genome Sequencing Platform"/>
            <person name="Ma L.-J."/>
            <person name="Dead R."/>
            <person name="Young S."/>
            <person name="Zeng Q."/>
            <person name="Koehrsen M."/>
            <person name="Alvarado L."/>
            <person name="Berlin A."/>
            <person name="Chapman S.B."/>
            <person name="Chen Z."/>
            <person name="Freedman E."/>
            <person name="Gellesch M."/>
            <person name="Goldberg J."/>
            <person name="Griggs A."/>
            <person name="Gujja S."/>
            <person name="Heilman E.R."/>
            <person name="Heiman D."/>
            <person name="Hepburn T."/>
            <person name="Howarth C."/>
            <person name="Jen D."/>
            <person name="Larson L."/>
            <person name="Mehta T."/>
            <person name="Neiman D."/>
            <person name="Pearson M."/>
            <person name="Roberts A."/>
            <person name="Saif S."/>
            <person name="Shea T."/>
            <person name="Shenoy N."/>
            <person name="Sisk P."/>
            <person name="Stolte C."/>
            <person name="Sykes S."/>
            <person name="Walk T."/>
            <person name="White J."/>
            <person name="Yandava C."/>
            <person name="Haas B."/>
            <person name="Nusbaum C."/>
            <person name="Birren B."/>
        </authorList>
    </citation>
    <scope>NUCLEOTIDE SEQUENCE [LARGE SCALE GENOMIC DNA]</scope>
    <source>
        <strain evidence="17">R3-111a-1</strain>
    </source>
</reference>
<dbReference type="PANTHER" id="PTHR14950:SF37">
    <property type="entry name" value="ENDORIBONUCLEASE DICER"/>
    <property type="match status" value="1"/>
</dbReference>
<reference evidence="16" key="4">
    <citation type="journal article" date="2015" name="G3 (Bethesda)">
        <title>Genome sequences of three phytopathogenic species of the Magnaporthaceae family of fungi.</title>
        <authorList>
            <person name="Okagaki L.H."/>
            <person name="Nunes C.C."/>
            <person name="Sailsbery J."/>
            <person name="Clay B."/>
            <person name="Brown D."/>
            <person name="John T."/>
            <person name="Oh Y."/>
            <person name="Young N."/>
            <person name="Fitzgerald M."/>
            <person name="Haas B.J."/>
            <person name="Zeng Q."/>
            <person name="Young S."/>
            <person name="Adiconis X."/>
            <person name="Fan L."/>
            <person name="Levin J.Z."/>
            <person name="Mitchell T.K."/>
            <person name="Okubara P.A."/>
            <person name="Farman M.L."/>
            <person name="Kohn L.M."/>
            <person name="Birren B."/>
            <person name="Ma L.-J."/>
            <person name="Dean R.A."/>
        </authorList>
    </citation>
    <scope>NUCLEOTIDE SEQUENCE</scope>
    <source>
        <strain evidence="16">R3-111a-1</strain>
    </source>
</reference>
<dbReference type="GO" id="GO:0005524">
    <property type="term" value="F:ATP binding"/>
    <property type="evidence" value="ECO:0007669"/>
    <property type="project" value="UniProtKB-KW"/>
</dbReference>
<evidence type="ECO:0000256" key="5">
    <source>
        <dbReference type="ARBA" id="ARBA00022806"/>
    </source>
</evidence>
<dbReference type="CDD" id="cd18034">
    <property type="entry name" value="DEXHc_dicer"/>
    <property type="match status" value="1"/>
</dbReference>
<reference evidence="15" key="3">
    <citation type="submission" date="2010-09" db="EMBL/GenBank/DDBJ databases">
        <title>Annotation of Gaeumannomyces graminis var. tritici R3-111a-1.</title>
        <authorList>
            <consortium name="The Broad Institute Genome Sequencing Platform"/>
            <person name="Ma L.-J."/>
            <person name="Dead R."/>
            <person name="Young S.K."/>
            <person name="Zeng Q."/>
            <person name="Gargeya S."/>
            <person name="Fitzgerald M."/>
            <person name="Haas B."/>
            <person name="Abouelleil A."/>
            <person name="Alvarado L."/>
            <person name="Arachchi H.M."/>
            <person name="Berlin A."/>
            <person name="Brown A."/>
            <person name="Chapman S.B."/>
            <person name="Chen Z."/>
            <person name="Dunbar C."/>
            <person name="Freedman E."/>
            <person name="Gearin G."/>
            <person name="Gellesch M."/>
            <person name="Goldberg J."/>
            <person name="Griggs A."/>
            <person name="Gujja S."/>
            <person name="Heiman D."/>
            <person name="Howarth C."/>
            <person name="Larson L."/>
            <person name="Lui A."/>
            <person name="MacDonald P.J.P."/>
            <person name="Mehta T."/>
            <person name="Montmayeur A."/>
            <person name="Murphy C."/>
            <person name="Neiman D."/>
            <person name="Pearson M."/>
            <person name="Priest M."/>
            <person name="Roberts A."/>
            <person name="Saif S."/>
            <person name="Shea T."/>
            <person name="Shenoy N."/>
            <person name="Sisk P."/>
            <person name="Stolte C."/>
            <person name="Sykes S."/>
            <person name="Yandava C."/>
            <person name="Wortman J."/>
            <person name="Nusbaum C."/>
            <person name="Birren B."/>
        </authorList>
    </citation>
    <scope>NUCLEOTIDE SEQUENCE</scope>
    <source>
        <strain evidence="15">R3-111a-1</strain>
    </source>
</reference>
<keyword evidence="3" id="KW-0547">Nucleotide-binding</keyword>
<dbReference type="PROSITE" id="PS51194">
    <property type="entry name" value="HELICASE_CTER"/>
    <property type="match status" value="1"/>
</dbReference>
<dbReference type="GO" id="GO:0005737">
    <property type="term" value="C:cytoplasm"/>
    <property type="evidence" value="ECO:0007669"/>
    <property type="project" value="TreeGrafter"/>
</dbReference>
<evidence type="ECO:0000313" key="17">
    <source>
        <dbReference type="Proteomes" id="UP000006039"/>
    </source>
</evidence>
<dbReference type="InterPro" id="IPR001650">
    <property type="entry name" value="Helicase_C-like"/>
</dbReference>
<dbReference type="InterPro" id="IPR027417">
    <property type="entry name" value="P-loop_NTPase"/>
</dbReference>
<keyword evidence="5" id="KW-0347">Helicase</keyword>
<dbReference type="Gene3D" id="3.30.160.380">
    <property type="entry name" value="Dicer dimerisation domain"/>
    <property type="match status" value="1"/>
</dbReference>
<proteinExistence type="inferred from homology"/>
<dbReference type="Gene3D" id="3.40.50.300">
    <property type="entry name" value="P-loop containing nucleotide triphosphate hydrolases"/>
    <property type="match status" value="2"/>
</dbReference>
<dbReference type="InterPro" id="IPR014001">
    <property type="entry name" value="Helicase_ATP-bd"/>
</dbReference>
<dbReference type="EMBL" id="GL385404">
    <property type="protein sequence ID" value="EJT69322.1"/>
    <property type="molecule type" value="Genomic_DNA"/>
</dbReference>